<evidence type="ECO:0000313" key="1">
    <source>
        <dbReference type="EMBL" id="KKW00423.1"/>
    </source>
</evidence>
<name>A0A0G1V1Q6_9BACT</name>
<reference evidence="1 2" key="1">
    <citation type="journal article" date="2015" name="Nature">
        <title>rRNA introns, odd ribosomes, and small enigmatic genomes across a large radiation of phyla.</title>
        <authorList>
            <person name="Brown C.T."/>
            <person name="Hug L.A."/>
            <person name="Thomas B.C."/>
            <person name="Sharon I."/>
            <person name="Castelle C.J."/>
            <person name="Singh A."/>
            <person name="Wilkins M.J."/>
            <person name="Williams K.H."/>
            <person name="Banfield J.F."/>
        </authorList>
    </citation>
    <scope>NUCLEOTIDE SEQUENCE [LARGE SCALE GENOMIC DNA]</scope>
</reference>
<comment type="caution">
    <text evidence="1">The sequence shown here is derived from an EMBL/GenBank/DDBJ whole genome shotgun (WGS) entry which is preliminary data.</text>
</comment>
<sequence>MTWKSEVRKFGVVVALIALAAGGW</sequence>
<evidence type="ECO:0000313" key="2">
    <source>
        <dbReference type="Proteomes" id="UP000034637"/>
    </source>
</evidence>
<dbReference type="EMBL" id="LCPP01000011">
    <property type="protein sequence ID" value="KKW00423.1"/>
    <property type="molecule type" value="Genomic_DNA"/>
</dbReference>
<feature type="non-terminal residue" evidence="1">
    <location>
        <position position="24"/>
    </location>
</feature>
<gene>
    <name evidence="1" type="ORF">UY33_C0011G0027</name>
</gene>
<accession>A0A0G1V1Q6</accession>
<dbReference type="Proteomes" id="UP000034637">
    <property type="component" value="Unassembled WGS sequence"/>
</dbReference>
<protein>
    <submittedName>
        <fullName evidence="1">Uncharacterized protein</fullName>
    </submittedName>
</protein>
<proteinExistence type="predicted"/>
<dbReference type="AlphaFoldDB" id="A0A0G1V1Q6"/>
<organism evidence="1 2">
    <name type="scientific">Candidatus Amesbacteria bacterium GW2011_GWA1_48_9</name>
    <dbReference type="NCBI Taxonomy" id="1618355"/>
    <lineage>
        <taxon>Bacteria</taxon>
        <taxon>Candidatus Amesiibacteriota</taxon>
    </lineage>
</organism>